<dbReference type="InterPro" id="IPR022764">
    <property type="entry name" value="Peptidase_S54_rhomboid_dom"/>
</dbReference>
<feature type="transmembrane region" description="Helical" evidence="8">
    <location>
        <begin position="273"/>
        <end position="291"/>
    </location>
</feature>
<feature type="transmembrane region" description="Helical" evidence="8">
    <location>
        <begin position="212"/>
        <end position="234"/>
    </location>
</feature>
<feature type="compositionally biased region" description="Polar residues" evidence="7">
    <location>
        <begin position="44"/>
        <end position="59"/>
    </location>
</feature>
<dbReference type="Proteomes" id="UP000235786">
    <property type="component" value="Unassembled WGS sequence"/>
</dbReference>
<dbReference type="Gene3D" id="1.20.1540.10">
    <property type="entry name" value="Rhomboid-like"/>
    <property type="match status" value="1"/>
</dbReference>
<name>A0A2J6RY38_HYAVF</name>
<dbReference type="EMBL" id="KZ613942">
    <property type="protein sequence ID" value="PMD43429.1"/>
    <property type="molecule type" value="Genomic_DNA"/>
</dbReference>
<evidence type="ECO:0000256" key="3">
    <source>
        <dbReference type="ARBA" id="ARBA00022692"/>
    </source>
</evidence>
<keyword evidence="4" id="KW-0378">Hydrolase</keyword>
<accession>A0A2J6RY38</accession>
<feature type="domain" description="Peptidase S54 rhomboid" evidence="9">
    <location>
        <begin position="146"/>
        <end position="291"/>
    </location>
</feature>
<keyword evidence="5 8" id="KW-1133">Transmembrane helix</keyword>
<dbReference type="Pfam" id="PF01694">
    <property type="entry name" value="Rhomboid"/>
    <property type="match status" value="1"/>
</dbReference>
<evidence type="ECO:0000313" key="10">
    <source>
        <dbReference type="EMBL" id="PMD43429.1"/>
    </source>
</evidence>
<dbReference type="AlphaFoldDB" id="A0A2J6RY38"/>
<comment type="similarity">
    <text evidence="2">Belongs to the peptidase S54 family.</text>
</comment>
<reference evidence="10 11" key="1">
    <citation type="submission" date="2016-04" db="EMBL/GenBank/DDBJ databases">
        <title>A degradative enzymes factory behind the ericoid mycorrhizal symbiosis.</title>
        <authorList>
            <consortium name="DOE Joint Genome Institute"/>
            <person name="Martino E."/>
            <person name="Morin E."/>
            <person name="Grelet G."/>
            <person name="Kuo A."/>
            <person name="Kohler A."/>
            <person name="Daghino S."/>
            <person name="Barry K."/>
            <person name="Choi C."/>
            <person name="Cichocki N."/>
            <person name="Clum A."/>
            <person name="Copeland A."/>
            <person name="Hainaut M."/>
            <person name="Haridas S."/>
            <person name="Labutti K."/>
            <person name="Lindquist E."/>
            <person name="Lipzen A."/>
            <person name="Khouja H.-R."/>
            <person name="Murat C."/>
            <person name="Ohm R."/>
            <person name="Olson A."/>
            <person name="Spatafora J."/>
            <person name="Veneault-Fourrey C."/>
            <person name="Henrissat B."/>
            <person name="Grigoriev I."/>
            <person name="Martin F."/>
            <person name="Perotto S."/>
        </authorList>
    </citation>
    <scope>NUCLEOTIDE SEQUENCE [LARGE SCALE GENOMIC DNA]</scope>
    <source>
        <strain evidence="10 11">F</strain>
    </source>
</reference>
<feature type="transmembrane region" description="Helical" evidence="8">
    <location>
        <begin position="241"/>
        <end position="261"/>
    </location>
</feature>
<evidence type="ECO:0000256" key="6">
    <source>
        <dbReference type="ARBA" id="ARBA00023136"/>
    </source>
</evidence>
<sequence length="300" mass="32914">MSFLRQTSRLGCLWASCLTPAARIDLNLRVNRVTHQLSRGPFHTSISRPTYSQPGNRNAPSARPRQAREEHDGENNWNQSPPPRFYRYFNAPNIVVGGLVGACVGMYAYTVFVTYELKTTASSGAIAAQRWLNDHFIHSLKNAKEGRYYTIVTSAFMHQSLLHLAMNMIGLWSFGRILVSGIGAPSFLVLYFGSVIAGGLAQDFIWEEQGMWNAGGLGASGGVLGVFAATACIIPRGQMGFLFIPMPMWAGAALMVGLSVGGMQDRWLPGLGHAAHLGGMAFGAFWWLVAIRRGRLHRVR</sequence>
<proteinExistence type="inferred from homology"/>
<evidence type="ECO:0000256" key="7">
    <source>
        <dbReference type="SAM" id="MobiDB-lite"/>
    </source>
</evidence>
<evidence type="ECO:0000259" key="9">
    <source>
        <dbReference type="Pfam" id="PF01694"/>
    </source>
</evidence>
<evidence type="ECO:0000256" key="1">
    <source>
        <dbReference type="ARBA" id="ARBA00004141"/>
    </source>
</evidence>
<feature type="transmembrane region" description="Helical" evidence="8">
    <location>
        <begin position="148"/>
        <end position="165"/>
    </location>
</feature>
<dbReference type="PANTHER" id="PTHR43731">
    <property type="entry name" value="RHOMBOID PROTEASE"/>
    <property type="match status" value="1"/>
</dbReference>
<evidence type="ECO:0000256" key="8">
    <source>
        <dbReference type="SAM" id="Phobius"/>
    </source>
</evidence>
<dbReference type="OrthoDB" id="418595at2759"/>
<feature type="transmembrane region" description="Helical" evidence="8">
    <location>
        <begin position="177"/>
        <end position="200"/>
    </location>
</feature>
<dbReference type="InterPro" id="IPR035952">
    <property type="entry name" value="Rhomboid-like_sf"/>
</dbReference>
<dbReference type="GO" id="GO:0004252">
    <property type="term" value="F:serine-type endopeptidase activity"/>
    <property type="evidence" value="ECO:0007669"/>
    <property type="project" value="InterPro"/>
</dbReference>
<keyword evidence="11" id="KW-1185">Reference proteome</keyword>
<keyword evidence="6 8" id="KW-0472">Membrane</keyword>
<evidence type="ECO:0000256" key="4">
    <source>
        <dbReference type="ARBA" id="ARBA00022801"/>
    </source>
</evidence>
<dbReference type="GO" id="GO:0016020">
    <property type="term" value="C:membrane"/>
    <property type="evidence" value="ECO:0007669"/>
    <property type="project" value="UniProtKB-SubCell"/>
</dbReference>
<dbReference type="SUPFAM" id="SSF144091">
    <property type="entry name" value="Rhomboid-like"/>
    <property type="match status" value="1"/>
</dbReference>
<dbReference type="InterPro" id="IPR050925">
    <property type="entry name" value="Rhomboid_protease_S54"/>
</dbReference>
<comment type="subcellular location">
    <subcellularLocation>
        <location evidence="1">Membrane</location>
        <topology evidence="1">Multi-pass membrane protein</topology>
    </subcellularLocation>
</comment>
<protein>
    <submittedName>
        <fullName evidence="10">Rhomboid-domain-containing protein</fullName>
    </submittedName>
</protein>
<evidence type="ECO:0000256" key="2">
    <source>
        <dbReference type="ARBA" id="ARBA00009045"/>
    </source>
</evidence>
<evidence type="ECO:0000256" key="5">
    <source>
        <dbReference type="ARBA" id="ARBA00022989"/>
    </source>
</evidence>
<keyword evidence="3 8" id="KW-0812">Transmembrane</keyword>
<dbReference type="PANTHER" id="PTHR43731:SF14">
    <property type="entry name" value="PRESENILIN-ASSOCIATED RHOMBOID-LIKE PROTEIN, MITOCHONDRIAL"/>
    <property type="match status" value="1"/>
</dbReference>
<gene>
    <name evidence="10" type="ORF">L207DRAFT_580280</name>
</gene>
<organism evidence="10 11">
    <name type="scientific">Hyaloscypha variabilis (strain UAMH 11265 / GT02V1 / F)</name>
    <name type="common">Meliniomyces variabilis</name>
    <dbReference type="NCBI Taxonomy" id="1149755"/>
    <lineage>
        <taxon>Eukaryota</taxon>
        <taxon>Fungi</taxon>
        <taxon>Dikarya</taxon>
        <taxon>Ascomycota</taxon>
        <taxon>Pezizomycotina</taxon>
        <taxon>Leotiomycetes</taxon>
        <taxon>Helotiales</taxon>
        <taxon>Hyaloscyphaceae</taxon>
        <taxon>Hyaloscypha</taxon>
        <taxon>Hyaloscypha variabilis</taxon>
    </lineage>
</organism>
<evidence type="ECO:0000313" key="11">
    <source>
        <dbReference type="Proteomes" id="UP000235786"/>
    </source>
</evidence>
<dbReference type="STRING" id="1149755.A0A2J6RY38"/>
<feature type="region of interest" description="Disordered" evidence="7">
    <location>
        <begin position="40"/>
        <end position="79"/>
    </location>
</feature>